<feature type="compositionally biased region" description="Low complexity" evidence="1">
    <location>
        <begin position="111"/>
        <end position="129"/>
    </location>
</feature>
<evidence type="ECO:0008006" key="5">
    <source>
        <dbReference type="Google" id="ProtNLM"/>
    </source>
</evidence>
<evidence type="ECO:0000256" key="1">
    <source>
        <dbReference type="SAM" id="MobiDB-lite"/>
    </source>
</evidence>
<feature type="signal peptide" evidence="2">
    <location>
        <begin position="1"/>
        <end position="25"/>
    </location>
</feature>
<protein>
    <recommendedName>
        <fullName evidence="5">Carbohydrate-binding module family 19 domain-containing protein</fullName>
    </recommendedName>
</protein>
<reference evidence="3 4" key="1">
    <citation type="journal article" date="2018" name="MBio">
        <title>Comparative Genomics Reveals the Core Gene Toolbox for the Fungus-Insect Symbiosis.</title>
        <authorList>
            <person name="Wang Y."/>
            <person name="Stata M."/>
            <person name="Wang W."/>
            <person name="Stajich J.E."/>
            <person name="White M.M."/>
            <person name="Moncalvo J.M."/>
        </authorList>
    </citation>
    <scope>NUCLEOTIDE SEQUENCE [LARGE SCALE GENOMIC DNA]</scope>
    <source>
        <strain evidence="3 4">SWE-8-4</strain>
    </source>
</reference>
<dbReference type="EMBL" id="MBFR01000237">
    <property type="protein sequence ID" value="PVU90838.1"/>
    <property type="molecule type" value="Genomic_DNA"/>
</dbReference>
<feature type="chain" id="PRO_5015655164" description="Carbohydrate-binding module family 19 domain-containing protein" evidence="2">
    <location>
        <begin position="26"/>
        <end position="292"/>
    </location>
</feature>
<organism evidence="3 4">
    <name type="scientific">Smittium simulii</name>
    <dbReference type="NCBI Taxonomy" id="133385"/>
    <lineage>
        <taxon>Eukaryota</taxon>
        <taxon>Fungi</taxon>
        <taxon>Fungi incertae sedis</taxon>
        <taxon>Zoopagomycota</taxon>
        <taxon>Kickxellomycotina</taxon>
        <taxon>Harpellomycetes</taxon>
        <taxon>Harpellales</taxon>
        <taxon>Legeriomycetaceae</taxon>
        <taxon>Smittium</taxon>
    </lineage>
</organism>
<accession>A0A2T9YER6</accession>
<feature type="region of interest" description="Disordered" evidence="1">
    <location>
        <begin position="82"/>
        <end position="136"/>
    </location>
</feature>
<evidence type="ECO:0000313" key="4">
    <source>
        <dbReference type="Proteomes" id="UP000245383"/>
    </source>
</evidence>
<proteinExistence type="predicted"/>
<evidence type="ECO:0000313" key="3">
    <source>
        <dbReference type="EMBL" id="PVU90838.1"/>
    </source>
</evidence>
<name>A0A2T9YER6_9FUNG</name>
<dbReference type="Proteomes" id="UP000245383">
    <property type="component" value="Unassembled WGS sequence"/>
</dbReference>
<sequence length="292" mass="31804">MKLFTVLVQPSHITLLAALLFHVSCESQCQTGEIKCLDSRTLAFCSDSSWYYSKCNPGFICSSENSPACVAEESSPVLLRRQNTSTSKTNNQPLQSQTTETDENDEKENKPSTSPTNTDSNTSQPSTNPATKSKDPQCPDKFVPICKDTRTVQFCKEGSYAFKSCNDKQLCLQNNAVTDAACYDLPSDSIKCSVKDEMLCVSSINTFLVCNGAEYVYSGFCPVDSSCIIDDSKKAACVKQSTNSNPDPESAPTITVPIQEPYVPSAASKKYTLNALVLSLAIIAISGHFNFY</sequence>
<evidence type="ECO:0000256" key="2">
    <source>
        <dbReference type="SAM" id="SignalP"/>
    </source>
</evidence>
<dbReference type="AlphaFoldDB" id="A0A2T9YER6"/>
<gene>
    <name evidence="3" type="ORF">BB561_004694</name>
</gene>
<dbReference type="STRING" id="133385.A0A2T9YER6"/>
<feature type="compositionally biased region" description="Polar residues" evidence="1">
    <location>
        <begin position="82"/>
        <end position="97"/>
    </location>
</feature>
<keyword evidence="4" id="KW-1185">Reference proteome</keyword>
<comment type="caution">
    <text evidence="3">The sequence shown here is derived from an EMBL/GenBank/DDBJ whole genome shotgun (WGS) entry which is preliminary data.</text>
</comment>
<keyword evidence="2" id="KW-0732">Signal</keyword>